<dbReference type="EMBL" id="CP027843">
    <property type="protein sequence ID" value="AVQ10622.1"/>
    <property type="molecule type" value="Genomic_DNA"/>
</dbReference>
<name>A0A2P1QNX8_9LEPT</name>
<proteinExistence type="predicted"/>
<protein>
    <submittedName>
        <fullName evidence="2">DNA-binding protein, YbaB/EbfC family</fullName>
    </submittedName>
</protein>
<keyword evidence="2" id="KW-0238">DNA-binding</keyword>
<evidence type="ECO:0000313" key="2">
    <source>
        <dbReference type="EMBL" id="AVQ10622.1"/>
    </source>
</evidence>
<dbReference type="GO" id="GO:0003677">
    <property type="term" value="F:DNA binding"/>
    <property type="evidence" value="ECO:0007669"/>
    <property type="project" value="UniProtKB-KW"/>
</dbReference>
<gene>
    <name evidence="2" type="ORF">XB16_0275</name>
</gene>
<accession>A0A2P1QNX8</accession>
<feature type="region of interest" description="Disordered" evidence="1">
    <location>
        <begin position="1"/>
        <end position="45"/>
    </location>
</feature>
<organism evidence="2 3">
    <name type="scientific">Leptospira santarosai</name>
    <dbReference type="NCBI Taxonomy" id="28183"/>
    <lineage>
        <taxon>Bacteria</taxon>
        <taxon>Pseudomonadati</taxon>
        <taxon>Spirochaetota</taxon>
        <taxon>Spirochaetia</taxon>
        <taxon>Leptospirales</taxon>
        <taxon>Leptospiraceae</taxon>
        <taxon>Leptospira</taxon>
    </lineage>
</organism>
<reference evidence="2 3" key="1">
    <citation type="journal article" date="2015" name="Genome Announc.">
        <title>Draft Genome Sequences of Leptospira santarosai Strains U160, U164, and U233, Isolated from Asymptomatic Cattle.</title>
        <authorList>
            <person name="Kremer F.S."/>
            <person name="Eslabao M.R."/>
            <person name="Provisor M."/>
            <person name="Woloski R.D."/>
            <person name="Ramires O.V."/>
            <person name="Moreno L.Z."/>
            <person name="Moreno A.M."/>
            <person name="Hamond C."/>
            <person name="Lilenbaum W."/>
            <person name="Dellagostin O.A."/>
        </authorList>
    </citation>
    <scope>NUCLEOTIDE SEQUENCE [LARGE SCALE GENOMIC DNA]</scope>
    <source>
        <strain evidence="2 3">U160</strain>
    </source>
</reference>
<feature type="compositionally biased region" description="Basic and acidic residues" evidence="1">
    <location>
        <begin position="13"/>
        <end position="29"/>
    </location>
</feature>
<evidence type="ECO:0000256" key="1">
    <source>
        <dbReference type="SAM" id="MobiDB-lite"/>
    </source>
</evidence>
<dbReference type="Proteomes" id="UP000033961">
    <property type="component" value="Chromosome I"/>
</dbReference>
<sequence length="72" mass="8012">MKFVYGNKPGKSKTKEQLKPKLGEKRKTVASDNAPAKNENDPNQKSNLIETYVLANNNIPQPKVLPEPIPLV</sequence>
<evidence type="ECO:0000313" key="3">
    <source>
        <dbReference type="Proteomes" id="UP000033961"/>
    </source>
</evidence>
<dbReference type="AlphaFoldDB" id="A0A2P1QNX8"/>